<feature type="domain" description="SAM-dependent MTase RsmB/NOP-type" evidence="7">
    <location>
        <begin position="116"/>
        <end position="399"/>
    </location>
</feature>
<proteinExistence type="inferred from homology"/>
<dbReference type="Gene3D" id="3.40.50.150">
    <property type="entry name" value="Vaccinia Virus protein VP39"/>
    <property type="match status" value="1"/>
</dbReference>
<feature type="region of interest" description="Disordered" evidence="6">
    <location>
        <begin position="400"/>
        <end position="490"/>
    </location>
</feature>
<evidence type="ECO:0000256" key="4">
    <source>
        <dbReference type="ARBA" id="ARBA00022884"/>
    </source>
</evidence>
<dbReference type="InterPro" id="IPR049561">
    <property type="entry name" value="NSUN5_7_fdxn-like"/>
</dbReference>
<comment type="caution">
    <text evidence="8">The sequence shown here is derived from an EMBL/GenBank/DDBJ whole genome shotgun (WGS) entry which is preliminary data.</text>
</comment>
<dbReference type="InterPro" id="IPR029063">
    <property type="entry name" value="SAM-dependent_MTases_sf"/>
</dbReference>
<feature type="compositionally biased region" description="Gly residues" evidence="6">
    <location>
        <begin position="476"/>
        <end position="487"/>
    </location>
</feature>
<dbReference type="CDD" id="cd19101">
    <property type="entry name" value="AKR_unchar"/>
    <property type="match status" value="1"/>
</dbReference>
<feature type="binding site" evidence="5">
    <location>
        <position position="274"/>
    </location>
    <ligand>
        <name>S-adenosyl-L-methionine</name>
        <dbReference type="ChEBI" id="CHEBI:59789"/>
    </ligand>
</feature>
<reference evidence="8 9" key="1">
    <citation type="submission" date="2020-03" db="EMBL/GenBank/DDBJ databases">
        <title>Dissostichus mawsoni Genome sequencing and assembly.</title>
        <authorList>
            <person name="Park H."/>
        </authorList>
    </citation>
    <scope>NUCLEOTIDE SEQUENCE [LARGE SCALE GENOMIC DNA]</scope>
    <source>
        <strain evidence="8">DM0001</strain>
        <tissue evidence="8">Muscle</tissue>
    </source>
</reference>
<dbReference type="Pfam" id="PF01189">
    <property type="entry name" value="Methyltr_RsmB-F"/>
    <property type="match status" value="1"/>
</dbReference>
<name>A0A7J5ZGE8_DISMA</name>
<dbReference type="PANTHER" id="PTHR43147">
    <property type="entry name" value="PROTEIN TAS"/>
    <property type="match status" value="1"/>
</dbReference>
<keyword evidence="2 5" id="KW-0808">Transferase</keyword>
<dbReference type="PROSITE" id="PS51686">
    <property type="entry name" value="SAM_MT_RSMB_NOP"/>
    <property type="match status" value="1"/>
</dbReference>
<keyword evidence="3 5" id="KW-0949">S-adenosyl-L-methionine</keyword>
<dbReference type="InterPro" id="IPR023267">
    <property type="entry name" value="RCMT"/>
</dbReference>
<feature type="compositionally biased region" description="Acidic residues" evidence="6">
    <location>
        <begin position="466"/>
        <end position="475"/>
    </location>
</feature>
<keyword evidence="4 5" id="KW-0694">RNA-binding</keyword>
<feature type="active site" description="Nucleophile" evidence="5">
    <location>
        <position position="349"/>
    </location>
</feature>
<evidence type="ECO:0000256" key="1">
    <source>
        <dbReference type="ARBA" id="ARBA00022603"/>
    </source>
</evidence>
<dbReference type="InterPro" id="IPR001678">
    <property type="entry name" value="MeTrfase_RsmB-F_NOP2_dom"/>
</dbReference>
<dbReference type="PANTHER" id="PTHR43147:SF2">
    <property type="entry name" value="NADP-DEPENDENT OXIDOREDUCTASE DOMAIN-CONTAINING PROTEIN"/>
    <property type="match status" value="1"/>
</dbReference>
<dbReference type="InterPro" id="IPR049560">
    <property type="entry name" value="MeTrfase_RsmB-F_NOP2_cat"/>
</dbReference>
<sequence>MALYVKAAEILDKAEKKQGALKTLVYDSKFENIKPLFALVLETQKFSSVLEEIIVSSKLLKQTKMRMNLAKVLVFDLLIGQGLKCGGAWKTMMIKHRARLQSVLARMKVKQKVSKNEDLLRPASSRYVRVNTVKTTVEDAVDYLKRDGFSYLGQASRLEDLTLKEKYFVMDMHLPELLVFPPNTDFHDHFLYKAGHIILQDKASCLPAYLLNPPAGAHIIDACAAPGNKTSHLAAIMKNKGKLFAFDLDAKRLSTMATLLLRSGVTCHQLANQDFLKVDPDSPQFKDVEYVLLDPSCSGSGMVCLRDDASSADQEKVKARLAALACFQLRCLNHGLKFPRLKRLVYSTCSIHSQETRESLVNLLSQWPERGLEPLTQCLRANPAKTRTHGFFVALLEKHNGAGRKKQEPSVQISAQEATPPIPSTRRKRPAASDEESDASETEDKQTPAADQADGTPSRRRRERGEEEEEEEEESGNGGNGGNGGNSGVIEETRWDCYSMMSPVPKVRLSGGLEICRVLNGMWQVSGAHGAVNNPKAVEAMQAYVDAGLTTFDMADIYGPAEDIFGQCKSGNSTPGLQSLTKYVPRPGPMDRKVVLKALQRSMARMHVDSLDCVQFHWWDYRDERYLDALGHLSDLQQEGLIRELSLTNFDTQRLEEITSRGIRISSNQVQYSLIDQRPAARMEQFCVANNILLLTYGTLERYLGKTEPNSRAELYTASLSKYKKMIDSWGGWSLFQDLLVALETVARTHDCSVASVATRYVLDRPAVGGVIVGCRLGVSGAGQHLSDTLRSCSPALKLTEGDLAAIETVTRRSRTPHGAHRGLRG</sequence>
<dbReference type="InterPro" id="IPR036812">
    <property type="entry name" value="NAD(P)_OxRdtase_dom_sf"/>
</dbReference>
<dbReference type="AlphaFoldDB" id="A0A7J5ZGE8"/>
<dbReference type="Gene3D" id="3.30.70.1170">
    <property type="entry name" value="Sun protein, domain 3"/>
    <property type="match status" value="1"/>
</dbReference>
<dbReference type="FunFam" id="3.30.70.1170:FF:000004">
    <property type="entry name" value="probable 28S rRNA (Cytosine-C(5))-methyltransferase isoform X2"/>
    <property type="match status" value="1"/>
</dbReference>
<dbReference type="PRINTS" id="PR02008">
    <property type="entry name" value="RCMTFAMILY"/>
</dbReference>
<evidence type="ECO:0000313" key="8">
    <source>
        <dbReference type="EMBL" id="KAF3860211.1"/>
    </source>
</evidence>
<comment type="similarity">
    <text evidence="5">Belongs to the class I-like SAM-binding methyltransferase superfamily. RsmB/NOP family.</text>
</comment>
<dbReference type="GO" id="GO:0003723">
    <property type="term" value="F:RNA binding"/>
    <property type="evidence" value="ECO:0007669"/>
    <property type="project" value="UniProtKB-UniRule"/>
</dbReference>
<evidence type="ECO:0000256" key="3">
    <source>
        <dbReference type="ARBA" id="ARBA00022691"/>
    </source>
</evidence>
<dbReference type="SUPFAM" id="SSF53335">
    <property type="entry name" value="S-adenosyl-L-methionine-dependent methyltransferases"/>
    <property type="match status" value="1"/>
</dbReference>
<keyword evidence="9" id="KW-1185">Reference proteome</keyword>
<dbReference type="Pfam" id="PF00248">
    <property type="entry name" value="Aldo_ket_red"/>
    <property type="match status" value="1"/>
</dbReference>
<evidence type="ECO:0000256" key="5">
    <source>
        <dbReference type="PROSITE-ProRule" id="PRU01023"/>
    </source>
</evidence>
<evidence type="ECO:0000313" key="9">
    <source>
        <dbReference type="Proteomes" id="UP000518266"/>
    </source>
</evidence>
<evidence type="ECO:0000256" key="6">
    <source>
        <dbReference type="SAM" id="MobiDB-lite"/>
    </source>
</evidence>
<evidence type="ECO:0000256" key="2">
    <source>
        <dbReference type="ARBA" id="ARBA00022679"/>
    </source>
</evidence>
<dbReference type="Pfam" id="PF21148">
    <property type="entry name" value="NSUN5_fdxn-like"/>
    <property type="match status" value="1"/>
</dbReference>
<organism evidence="8 9">
    <name type="scientific">Dissostichus mawsoni</name>
    <name type="common">Antarctic cod</name>
    <dbReference type="NCBI Taxonomy" id="36200"/>
    <lineage>
        <taxon>Eukaryota</taxon>
        <taxon>Metazoa</taxon>
        <taxon>Chordata</taxon>
        <taxon>Craniata</taxon>
        <taxon>Vertebrata</taxon>
        <taxon>Euteleostomi</taxon>
        <taxon>Actinopterygii</taxon>
        <taxon>Neopterygii</taxon>
        <taxon>Teleostei</taxon>
        <taxon>Neoteleostei</taxon>
        <taxon>Acanthomorphata</taxon>
        <taxon>Eupercaria</taxon>
        <taxon>Perciformes</taxon>
        <taxon>Notothenioidei</taxon>
        <taxon>Nototheniidae</taxon>
        <taxon>Dissostichus</taxon>
    </lineage>
</organism>
<dbReference type="SUPFAM" id="SSF51430">
    <property type="entry name" value="NAD(P)-linked oxidoreductase"/>
    <property type="match status" value="1"/>
</dbReference>
<keyword evidence="1 5" id="KW-0489">Methyltransferase</keyword>
<dbReference type="InterPro" id="IPR023210">
    <property type="entry name" value="NADP_OxRdtase_dom"/>
</dbReference>
<dbReference type="Proteomes" id="UP000518266">
    <property type="component" value="Unassembled WGS sequence"/>
</dbReference>
<dbReference type="Pfam" id="PF21153">
    <property type="entry name" value="NSUN5_N"/>
    <property type="match status" value="1"/>
</dbReference>
<dbReference type="EMBL" id="JAAKFY010000002">
    <property type="protein sequence ID" value="KAF3860211.1"/>
    <property type="molecule type" value="Genomic_DNA"/>
</dbReference>
<dbReference type="GO" id="GO:0001510">
    <property type="term" value="P:RNA methylation"/>
    <property type="evidence" value="ECO:0007669"/>
    <property type="project" value="InterPro"/>
</dbReference>
<accession>A0A7J5ZGE8</accession>
<gene>
    <name evidence="8" type="ORF">F7725_000466</name>
</gene>
<dbReference type="OrthoDB" id="435282at2759"/>
<protein>
    <recommendedName>
        <fullName evidence="7">SAM-dependent MTase RsmB/NOP-type domain-containing protein</fullName>
    </recommendedName>
</protein>
<feature type="binding site" evidence="5">
    <location>
        <begin position="223"/>
        <end position="229"/>
    </location>
    <ligand>
        <name>S-adenosyl-L-methionine</name>
        <dbReference type="ChEBI" id="CHEBI:59789"/>
    </ligand>
</feature>
<dbReference type="InterPro" id="IPR048889">
    <property type="entry name" value="NSUN5_RCM1_N"/>
</dbReference>
<dbReference type="Gene3D" id="3.20.20.100">
    <property type="entry name" value="NADP-dependent oxidoreductase domain"/>
    <property type="match status" value="1"/>
</dbReference>
<feature type="binding site" evidence="5">
    <location>
        <position position="294"/>
    </location>
    <ligand>
        <name>S-adenosyl-L-methionine</name>
        <dbReference type="ChEBI" id="CHEBI:59789"/>
    </ligand>
</feature>
<evidence type="ECO:0000259" key="7">
    <source>
        <dbReference type="PROSITE" id="PS51686"/>
    </source>
</evidence>
<dbReference type="GO" id="GO:0008173">
    <property type="term" value="F:RNA methyltransferase activity"/>
    <property type="evidence" value="ECO:0007669"/>
    <property type="project" value="InterPro"/>
</dbReference>
<feature type="binding site" evidence="5">
    <location>
        <position position="247"/>
    </location>
    <ligand>
        <name>S-adenosyl-L-methionine</name>
        <dbReference type="ChEBI" id="CHEBI:59789"/>
    </ligand>
</feature>